<dbReference type="GO" id="GO:0043328">
    <property type="term" value="P:protein transport to vacuole involved in ubiquitin-dependent protein catabolic process via the multivesicular body sorting pathway"/>
    <property type="evidence" value="ECO:0007669"/>
    <property type="project" value="TreeGrafter"/>
</dbReference>
<dbReference type="PANTHER" id="PTHR23030">
    <property type="entry name" value="PCD6 INTERACTING PROTEIN-RELATED"/>
    <property type="match status" value="1"/>
</dbReference>
<dbReference type="Gene3D" id="1.20.140.50">
    <property type="entry name" value="alix/aip1 like domains"/>
    <property type="match status" value="1"/>
</dbReference>
<dbReference type="GO" id="GO:0005768">
    <property type="term" value="C:endosome"/>
    <property type="evidence" value="ECO:0007669"/>
    <property type="project" value="UniProtKB-SubCell"/>
</dbReference>
<dbReference type="SMART" id="SM01041">
    <property type="entry name" value="BRO1"/>
    <property type="match status" value="1"/>
</dbReference>
<accession>A0A0V0JAS1</accession>
<organism evidence="6">
    <name type="scientific">Schistocephalus solidus</name>
    <name type="common">Tapeworm</name>
    <dbReference type="NCBI Taxonomy" id="70667"/>
    <lineage>
        <taxon>Eukaryota</taxon>
        <taxon>Metazoa</taxon>
        <taxon>Spiralia</taxon>
        <taxon>Lophotrochozoa</taxon>
        <taxon>Platyhelminthes</taxon>
        <taxon>Cestoda</taxon>
        <taxon>Eucestoda</taxon>
        <taxon>Diphyllobothriidea</taxon>
        <taxon>Diphyllobothriidae</taxon>
        <taxon>Schistocephalus</taxon>
    </lineage>
</organism>
<keyword evidence="4" id="KW-0967">Endosome</keyword>
<evidence type="ECO:0000313" key="6">
    <source>
        <dbReference type="EMBL" id="JAP62330.1"/>
    </source>
</evidence>
<feature type="domain" description="BRO1" evidence="5">
    <location>
        <begin position="1"/>
        <end position="402"/>
    </location>
</feature>
<protein>
    <recommendedName>
        <fullName evidence="5">BRO1 domain-containing protein</fullName>
    </recommendedName>
</protein>
<dbReference type="Pfam" id="PF13949">
    <property type="entry name" value="ALIX_LYPXL_bnd"/>
    <property type="match status" value="1"/>
</dbReference>
<feature type="non-terminal residue" evidence="6">
    <location>
        <position position="579"/>
    </location>
</feature>
<evidence type="ECO:0000256" key="2">
    <source>
        <dbReference type="ARBA" id="ARBA00004496"/>
    </source>
</evidence>
<dbReference type="PANTHER" id="PTHR23030:SF30">
    <property type="entry name" value="TYROSINE-PROTEIN PHOSPHATASE NON-RECEPTOR TYPE 23"/>
    <property type="match status" value="1"/>
</dbReference>
<dbReference type="Gene3D" id="1.25.40.280">
    <property type="entry name" value="alix/aip1 like domains"/>
    <property type="match status" value="1"/>
</dbReference>
<gene>
    <name evidence="6" type="ORF">TR88661</name>
</gene>
<keyword evidence="3" id="KW-0963">Cytoplasm</keyword>
<dbReference type="Pfam" id="PF03097">
    <property type="entry name" value="BRO1"/>
    <property type="match status" value="1"/>
</dbReference>
<comment type="subcellular location">
    <subcellularLocation>
        <location evidence="2">Cytoplasm</location>
    </subcellularLocation>
    <subcellularLocation>
        <location evidence="1">Endosome</location>
    </subcellularLocation>
</comment>
<dbReference type="EMBL" id="GEEE01000895">
    <property type="protein sequence ID" value="JAP62330.1"/>
    <property type="molecule type" value="Transcribed_RNA"/>
</dbReference>
<name>A0A0V0JAS1_SCHSO</name>
<sequence>MLVEPYSSLCVPAKAGCAIELASLLQEFIGLRYGQKALTACQSDITALHTLRNEIISQFSDDSIRTIRRIKRYLNLLMCLEKRIPINEFGMLINFTWSNCFLPHRSATFFSSVFERCSLLFCLAVAYNEYGGLQPIDESSGLAKAAECYQKSANIFEHLRKECPPAYSCVGVWDLSPECLDVFAKILLAQAEEMRKMKAILENDDPQRIVELASHTAHLYSAASAAVSVAPAKIRFPKTWSGHLEMKIKIMKITAEHHASICAAQKGKYEEQIARKLRIFKLIHSIDTPGAKARVDAAAKNIKCEIDTLKNEYPVNIDTVAALEASMTLREPMSTSNFDPIDFPFSGKEFESNYLFCHLQAMACLDRLPEETYEPIITSEIDKLRGLTHDCNHILASFNLPASQLSEEELLSELTKVASTVRKSGGVTGLKDSMRRLTSLSSECIGIHNHILQLLREEEAMTSEFIEEFGRPPTDDGTSLHGLHWRTLLSRYNVMLNQANSTDQFLRDVLGENLKSFEILSLPTAEFDNLIKQLIEKTNSQSRIRNPTVTQMYADIGRLKLKRRNFELDFQNKFNEKMT</sequence>
<evidence type="ECO:0000256" key="4">
    <source>
        <dbReference type="ARBA" id="ARBA00022753"/>
    </source>
</evidence>
<evidence type="ECO:0000259" key="5">
    <source>
        <dbReference type="PROSITE" id="PS51180"/>
    </source>
</evidence>
<evidence type="ECO:0000256" key="3">
    <source>
        <dbReference type="ARBA" id="ARBA00022490"/>
    </source>
</evidence>
<proteinExistence type="predicted"/>
<dbReference type="PROSITE" id="PS51180">
    <property type="entry name" value="BRO1"/>
    <property type="match status" value="1"/>
</dbReference>
<reference evidence="6" key="1">
    <citation type="submission" date="2016-01" db="EMBL/GenBank/DDBJ databases">
        <title>Reference transcriptome for the parasite Schistocephalus solidus: insights into the molecular evolution of parasitism.</title>
        <authorList>
            <person name="Hebert F.O."/>
            <person name="Grambauer S."/>
            <person name="Barber I."/>
            <person name="Landry C.R."/>
            <person name="Aubin-Horth N."/>
        </authorList>
    </citation>
    <scope>NUCLEOTIDE SEQUENCE</scope>
</reference>
<dbReference type="AlphaFoldDB" id="A0A0V0JAS1"/>
<dbReference type="InterPro" id="IPR038499">
    <property type="entry name" value="BRO1_sf"/>
</dbReference>
<dbReference type="InterPro" id="IPR025304">
    <property type="entry name" value="ALIX_V_dom"/>
</dbReference>
<dbReference type="InterPro" id="IPR004328">
    <property type="entry name" value="BRO1_dom"/>
</dbReference>
<evidence type="ECO:0000256" key="1">
    <source>
        <dbReference type="ARBA" id="ARBA00004177"/>
    </source>
</evidence>